<accession>A0A7X0RG31</accession>
<feature type="domain" description="LysM" evidence="3">
    <location>
        <begin position="52"/>
        <end position="96"/>
    </location>
</feature>
<dbReference type="CDD" id="cd00254">
    <property type="entry name" value="LT-like"/>
    <property type="match status" value="1"/>
</dbReference>
<reference evidence="4 5" key="1">
    <citation type="submission" date="2020-08" db="EMBL/GenBank/DDBJ databases">
        <authorList>
            <person name="Seo M.-J."/>
        </authorList>
    </citation>
    <scope>NUCLEOTIDE SEQUENCE [LARGE SCALE GENOMIC DNA]</scope>
    <source>
        <strain evidence="4 5">KIGAM211</strain>
    </source>
</reference>
<keyword evidence="2" id="KW-0732">Signal</keyword>
<sequence length="262" mass="28000">MHRSHAMPRPTSRLVPRLATGLVGAALAASGVLAAPAQAADGAADGADRRIVEHRVRAGETATSLAVRFHAWTDELVARNHLGRHAALQVGQVIEIPVVVSATRGHHHRHHGPATQPPAASPDPVVPGRERVRRVVARTAVRQGLDPQLALAVAWQESGWRMGVRSDAGAIGALQVLPGTGRWMELYAGRPLDLRTLADNAYAGTRLLALLQDETSSTRRAVAAYYQGLGAVRRHGLFDESRPYVRSVLAIRGNLEAGRPPA</sequence>
<organism evidence="4 5">
    <name type="scientific">Nocardioides luti</name>
    <dbReference type="NCBI Taxonomy" id="2761101"/>
    <lineage>
        <taxon>Bacteria</taxon>
        <taxon>Bacillati</taxon>
        <taxon>Actinomycetota</taxon>
        <taxon>Actinomycetes</taxon>
        <taxon>Propionibacteriales</taxon>
        <taxon>Nocardioidaceae</taxon>
        <taxon>Nocardioides</taxon>
    </lineage>
</organism>
<dbReference type="SUPFAM" id="SSF54106">
    <property type="entry name" value="LysM domain"/>
    <property type="match status" value="1"/>
</dbReference>
<feature type="region of interest" description="Disordered" evidence="1">
    <location>
        <begin position="102"/>
        <end position="126"/>
    </location>
</feature>
<dbReference type="Gene3D" id="1.10.530.10">
    <property type="match status" value="1"/>
</dbReference>
<dbReference type="Proteomes" id="UP000523955">
    <property type="component" value="Unassembled WGS sequence"/>
</dbReference>
<evidence type="ECO:0000313" key="5">
    <source>
        <dbReference type="Proteomes" id="UP000523955"/>
    </source>
</evidence>
<evidence type="ECO:0000256" key="1">
    <source>
        <dbReference type="SAM" id="MobiDB-lite"/>
    </source>
</evidence>
<evidence type="ECO:0000259" key="3">
    <source>
        <dbReference type="PROSITE" id="PS51782"/>
    </source>
</evidence>
<dbReference type="PROSITE" id="PS51782">
    <property type="entry name" value="LYSM"/>
    <property type="match status" value="1"/>
</dbReference>
<keyword evidence="5" id="KW-1185">Reference proteome</keyword>
<dbReference type="AlphaFoldDB" id="A0A7X0RG31"/>
<dbReference type="PANTHER" id="PTHR37423">
    <property type="entry name" value="SOLUBLE LYTIC MUREIN TRANSGLYCOSYLASE-RELATED"/>
    <property type="match status" value="1"/>
</dbReference>
<proteinExistence type="predicted"/>
<evidence type="ECO:0000256" key="2">
    <source>
        <dbReference type="SAM" id="SignalP"/>
    </source>
</evidence>
<dbReference type="PANTHER" id="PTHR37423:SF2">
    <property type="entry name" value="MEMBRANE-BOUND LYTIC MUREIN TRANSGLYCOSYLASE C"/>
    <property type="match status" value="1"/>
</dbReference>
<dbReference type="SUPFAM" id="SSF53955">
    <property type="entry name" value="Lysozyme-like"/>
    <property type="match status" value="1"/>
</dbReference>
<dbReference type="CDD" id="cd00118">
    <property type="entry name" value="LysM"/>
    <property type="match status" value="1"/>
</dbReference>
<dbReference type="EMBL" id="JACKXE010000001">
    <property type="protein sequence ID" value="MBB6626374.1"/>
    <property type="molecule type" value="Genomic_DNA"/>
</dbReference>
<dbReference type="SMART" id="SM00257">
    <property type="entry name" value="LysM"/>
    <property type="match status" value="1"/>
</dbReference>
<protein>
    <submittedName>
        <fullName evidence="4">Transglycosylase SLT domain-containing protein</fullName>
    </submittedName>
</protein>
<dbReference type="InterPro" id="IPR036779">
    <property type="entry name" value="LysM_dom_sf"/>
</dbReference>
<dbReference type="Gene3D" id="3.10.350.10">
    <property type="entry name" value="LysM domain"/>
    <property type="match status" value="1"/>
</dbReference>
<gene>
    <name evidence="4" type="ORF">H5V45_03470</name>
</gene>
<dbReference type="InterPro" id="IPR008258">
    <property type="entry name" value="Transglycosylase_SLT_dom_1"/>
</dbReference>
<dbReference type="RefSeq" id="WP_185251660.1">
    <property type="nucleotide sequence ID" value="NZ_JACKXE010000001.1"/>
</dbReference>
<dbReference type="Pfam" id="PF01464">
    <property type="entry name" value="SLT"/>
    <property type="match status" value="1"/>
</dbReference>
<dbReference type="InterPro" id="IPR023346">
    <property type="entry name" value="Lysozyme-like_dom_sf"/>
</dbReference>
<feature type="chain" id="PRO_5030849009" evidence="2">
    <location>
        <begin position="40"/>
        <end position="262"/>
    </location>
</feature>
<name>A0A7X0RG31_9ACTN</name>
<evidence type="ECO:0000313" key="4">
    <source>
        <dbReference type="EMBL" id="MBB6626374.1"/>
    </source>
</evidence>
<feature type="compositionally biased region" description="Pro residues" evidence="1">
    <location>
        <begin position="115"/>
        <end position="125"/>
    </location>
</feature>
<feature type="signal peptide" evidence="2">
    <location>
        <begin position="1"/>
        <end position="39"/>
    </location>
</feature>
<dbReference type="InterPro" id="IPR018392">
    <property type="entry name" value="LysM"/>
</dbReference>
<dbReference type="Pfam" id="PF01476">
    <property type="entry name" value="LysM"/>
    <property type="match status" value="1"/>
</dbReference>
<comment type="caution">
    <text evidence="4">The sequence shown here is derived from an EMBL/GenBank/DDBJ whole genome shotgun (WGS) entry which is preliminary data.</text>
</comment>